<evidence type="ECO:0000256" key="8">
    <source>
        <dbReference type="SAM" id="Phobius"/>
    </source>
</evidence>
<accession>A0A2B8BEA5</accession>
<comment type="subcellular location">
    <subcellularLocation>
        <location evidence="2">Membrane</location>
    </subcellularLocation>
</comment>
<dbReference type="AlphaFoldDB" id="A0A2B8BEA5"/>
<dbReference type="RefSeq" id="WP_098736527.1">
    <property type="nucleotide sequence ID" value="NZ_PDKW01000040.1"/>
</dbReference>
<dbReference type="Pfam" id="PF00672">
    <property type="entry name" value="HAMP"/>
    <property type="match status" value="1"/>
</dbReference>
<keyword evidence="4" id="KW-0597">Phosphoprotein</keyword>
<dbReference type="GO" id="GO:0016020">
    <property type="term" value="C:membrane"/>
    <property type="evidence" value="ECO:0007669"/>
    <property type="project" value="UniProtKB-SubCell"/>
</dbReference>
<dbReference type="EC" id="2.7.13.3" evidence="3"/>
<dbReference type="PROSITE" id="PS50109">
    <property type="entry name" value="HIS_KIN"/>
    <property type="match status" value="1"/>
</dbReference>
<dbReference type="PANTHER" id="PTHR43065">
    <property type="entry name" value="SENSOR HISTIDINE KINASE"/>
    <property type="match status" value="1"/>
</dbReference>
<dbReference type="InterPro" id="IPR003661">
    <property type="entry name" value="HisK_dim/P_dom"/>
</dbReference>
<evidence type="ECO:0000259" key="10">
    <source>
        <dbReference type="PROSITE" id="PS50885"/>
    </source>
</evidence>
<feature type="transmembrane region" description="Helical" evidence="8">
    <location>
        <begin position="7"/>
        <end position="30"/>
    </location>
</feature>
<evidence type="ECO:0000256" key="6">
    <source>
        <dbReference type="ARBA" id="ARBA00022777"/>
    </source>
</evidence>
<keyword evidence="8" id="KW-0812">Transmembrane</keyword>
<dbReference type="InterPro" id="IPR003594">
    <property type="entry name" value="HATPase_dom"/>
</dbReference>
<feature type="domain" description="HAMP" evidence="10">
    <location>
        <begin position="555"/>
        <end position="608"/>
    </location>
</feature>
<name>A0A2B8BEA5_9PROT</name>
<dbReference type="CDD" id="cd00082">
    <property type="entry name" value="HisKA"/>
    <property type="match status" value="1"/>
</dbReference>
<evidence type="ECO:0000313" key="12">
    <source>
        <dbReference type="Proteomes" id="UP000225379"/>
    </source>
</evidence>
<feature type="coiled-coil region" evidence="7">
    <location>
        <begin position="607"/>
        <end position="637"/>
    </location>
</feature>
<dbReference type="Pfam" id="PF02518">
    <property type="entry name" value="HATPase_c"/>
    <property type="match status" value="1"/>
</dbReference>
<evidence type="ECO:0000259" key="9">
    <source>
        <dbReference type="PROSITE" id="PS50109"/>
    </source>
</evidence>
<evidence type="ECO:0000256" key="5">
    <source>
        <dbReference type="ARBA" id="ARBA00022679"/>
    </source>
</evidence>
<dbReference type="SUPFAM" id="SSF158472">
    <property type="entry name" value="HAMP domain-like"/>
    <property type="match status" value="1"/>
</dbReference>
<evidence type="ECO:0000313" key="11">
    <source>
        <dbReference type="EMBL" id="PGH57076.1"/>
    </source>
</evidence>
<dbReference type="OrthoDB" id="7325042at2"/>
<dbReference type="SMART" id="SM00387">
    <property type="entry name" value="HATPase_c"/>
    <property type="match status" value="1"/>
</dbReference>
<feature type="domain" description="Histidine kinase" evidence="9">
    <location>
        <begin position="646"/>
        <end position="878"/>
    </location>
</feature>
<comment type="catalytic activity">
    <reaction evidence="1">
        <text>ATP + protein L-histidine = ADP + protein N-phospho-L-histidine.</text>
        <dbReference type="EC" id="2.7.13.3"/>
    </reaction>
</comment>
<reference evidence="12" key="1">
    <citation type="submission" date="2017-10" db="EMBL/GenBank/DDBJ databases">
        <authorList>
            <person name="Kravchenko I.K."/>
            <person name="Grouzdev D.S."/>
        </authorList>
    </citation>
    <scope>NUCLEOTIDE SEQUENCE [LARGE SCALE GENOMIC DNA]</scope>
    <source>
        <strain evidence="12">B2</strain>
    </source>
</reference>
<dbReference type="InterPro" id="IPR003660">
    <property type="entry name" value="HAMP_dom"/>
</dbReference>
<dbReference type="InterPro" id="IPR005467">
    <property type="entry name" value="His_kinase_dom"/>
</dbReference>
<dbReference type="GO" id="GO:0000155">
    <property type="term" value="F:phosphorelay sensor kinase activity"/>
    <property type="evidence" value="ECO:0007669"/>
    <property type="project" value="InterPro"/>
</dbReference>
<keyword evidence="7" id="KW-0175">Coiled coil</keyword>
<dbReference type="SUPFAM" id="SSF55874">
    <property type="entry name" value="ATPase domain of HSP90 chaperone/DNA topoisomerase II/histidine kinase"/>
    <property type="match status" value="1"/>
</dbReference>
<keyword evidence="12" id="KW-1185">Reference proteome</keyword>
<evidence type="ECO:0000256" key="4">
    <source>
        <dbReference type="ARBA" id="ARBA00022553"/>
    </source>
</evidence>
<dbReference type="PANTHER" id="PTHR43065:SF42">
    <property type="entry name" value="TWO-COMPONENT SENSOR PPRA"/>
    <property type="match status" value="1"/>
</dbReference>
<keyword evidence="8" id="KW-0472">Membrane</keyword>
<proteinExistence type="predicted"/>
<evidence type="ECO:0000256" key="2">
    <source>
        <dbReference type="ARBA" id="ARBA00004370"/>
    </source>
</evidence>
<gene>
    <name evidence="11" type="ORF">CRT60_11330</name>
</gene>
<keyword evidence="8" id="KW-1133">Transmembrane helix</keyword>
<evidence type="ECO:0000256" key="3">
    <source>
        <dbReference type="ARBA" id="ARBA00012438"/>
    </source>
</evidence>
<dbReference type="Gene3D" id="3.30.565.10">
    <property type="entry name" value="Histidine kinase-like ATPase, C-terminal domain"/>
    <property type="match status" value="1"/>
</dbReference>
<keyword evidence="6 11" id="KW-0418">Kinase</keyword>
<keyword evidence="5" id="KW-0808">Transferase</keyword>
<dbReference type="InterPro" id="IPR036890">
    <property type="entry name" value="HATPase_C_sf"/>
</dbReference>
<dbReference type="Gene3D" id="1.10.287.130">
    <property type="match status" value="1"/>
</dbReference>
<sequence>MRIRSRIAVVGGVPVMVAAVIAVAGGLLLARSERVYESAVLAGSVYRDVLAATAARIDYLQVAPADRASRADRFESMSDSAAAELRQLDKAGSANTHRAEVERATAVLARYVDQMRSFIQVTAANDSAVADMGLHASTLMALTDRARERQHAANVDSLGSLTEADQRLRDSRDVVDSAHELREAMLDLQRAEAQHVAALGFGVGLFGSGRPLTLADFHIAIDRLIGTADRLQSALDRTDPLVDRYPAKQSAARYAATVDGLQAAVTQLRAAQAERDAALSRFEAAVQAAAGLGGDDAERPAISSPLGERMLAEQAIRTLPVVRALVLTGTLNRQPDVTFLSSMLPSLRAPLDGLYRVQARAAAAQQALEAAQRAGAEAASAIEALTARILMVKATGYTAIQDEVVQLIAYAIQANDTEQETQNVAVVALRLGRRAADAVAVRDAEEADRIVADAGALLETVRGLPMSPLLQDEVLSAIRNWRDSLRRTAEGLRRLNQLLITMDRDAGALVETARQLDETFRDEAARIGELLTRILVIGATIGLLLGGGAAAVVARSISRPVLRLQKQMTRLAEDPLAGPIDGTRRQDEFGAMARAAAFFIREIGLREQAARQAKDRADRALEDLRRTQADLIQAEKMASLGGLVAGVAHEINTPLGNALMGATHLEDRLAILARQAGGSNLRRSDFAEFQETADEIARLLVLNLQQACELVQSFKQVAADQTSGEERLFLLKPYLEDLATSLSPSWRRAGHSLRVDCSETIEIDGFPGVLAQILTNLVMNSITHAYREGQRGQLLIAAAAQGADMVTLVYSDDGRGIAPADLGRVFDPFFTTRRGAGSTGLGLHIVYNLVVNRLGGKIAVDSLPDRGVRFTIRFPRRFATDNMTLVAAVPSPQEQ</sequence>
<dbReference type="PRINTS" id="PR00344">
    <property type="entry name" value="BCTRLSENSOR"/>
</dbReference>
<dbReference type="Proteomes" id="UP000225379">
    <property type="component" value="Unassembled WGS sequence"/>
</dbReference>
<comment type="caution">
    <text evidence="11">The sequence shown here is derived from an EMBL/GenBank/DDBJ whole genome shotgun (WGS) entry which is preliminary data.</text>
</comment>
<dbReference type="PROSITE" id="PS50885">
    <property type="entry name" value="HAMP"/>
    <property type="match status" value="1"/>
</dbReference>
<dbReference type="EMBL" id="PDKW01000040">
    <property type="protein sequence ID" value="PGH57076.1"/>
    <property type="molecule type" value="Genomic_DNA"/>
</dbReference>
<dbReference type="Gene3D" id="6.10.340.10">
    <property type="match status" value="1"/>
</dbReference>
<dbReference type="InterPro" id="IPR004358">
    <property type="entry name" value="Sig_transdc_His_kin-like_C"/>
</dbReference>
<evidence type="ECO:0000256" key="1">
    <source>
        <dbReference type="ARBA" id="ARBA00000085"/>
    </source>
</evidence>
<protein>
    <recommendedName>
        <fullName evidence="3">histidine kinase</fullName>
        <ecNumber evidence="3">2.7.13.3</ecNumber>
    </recommendedName>
</protein>
<evidence type="ECO:0000256" key="7">
    <source>
        <dbReference type="SAM" id="Coils"/>
    </source>
</evidence>
<organism evidence="11 12">
    <name type="scientific">Azospirillum palustre</name>
    <dbReference type="NCBI Taxonomy" id="2044885"/>
    <lineage>
        <taxon>Bacteria</taxon>
        <taxon>Pseudomonadati</taxon>
        <taxon>Pseudomonadota</taxon>
        <taxon>Alphaproteobacteria</taxon>
        <taxon>Rhodospirillales</taxon>
        <taxon>Azospirillaceae</taxon>
        <taxon>Azospirillum</taxon>
    </lineage>
</organism>